<name>F0ZEW0_DICPU</name>
<dbReference type="GeneID" id="10499688"/>
<dbReference type="FunCoup" id="F0ZEW0">
    <property type="interactions" value="937"/>
</dbReference>
<sequence length="287" mass="32990">MDQLNKVLSICSSIVSAQPTTTKYPICTLIGRIGQSNTCNKHLIKLDHGSVIQCLKNIYQNLFNSASLTLYLNIEESLKSFITPTTTPFSNNTNIILNDNGDMEMQELHSSQQENFIKMYLDQIIPKEEKKRIEDFLNSKPQTYSTIPLNDKRFIEEINEIQKFDHFRKSNLRERYNILDCQKIKINQILPINKPSSPLSSPTLTSSNGKLMLSSNGKLTSSTPPKGFSKDECNYGLELVREGISRIKKQIEFGIRMDKDTLDNYRRNVKQTADQIIELHDNLFYIK</sequence>
<dbReference type="OMA" id="RYNILDC"/>
<dbReference type="InParanoid" id="F0ZEW0"/>
<dbReference type="Proteomes" id="UP000001064">
    <property type="component" value="Unassembled WGS sequence"/>
</dbReference>
<dbReference type="KEGG" id="dpp:DICPUDRAFT_86934"/>
<organism evidence="1 2">
    <name type="scientific">Dictyostelium purpureum</name>
    <name type="common">Slime mold</name>
    <dbReference type="NCBI Taxonomy" id="5786"/>
    <lineage>
        <taxon>Eukaryota</taxon>
        <taxon>Amoebozoa</taxon>
        <taxon>Evosea</taxon>
        <taxon>Eumycetozoa</taxon>
        <taxon>Dictyostelia</taxon>
        <taxon>Dictyosteliales</taxon>
        <taxon>Dictyosteliaceae</taxon>
        <taxon>Dictyostelium</taxon>
    </lineage>
</organism>
<protein>
    <submittedName>
        <fullName evidence="1">Uncharacterized protein</fullName>
    </submittedName>
</protein>
<dbReference type="eggNOG" id="ENOG502RI5Q">
    <property type="taxonomic scope" value="Eukaryota"/>
</dbReference>
<dbReference type="AlphaFoldDB" id="F0ZEW0"/>
<gene>
    <name evidence="1" type="ORF">DICPUDRAFT_86934</name>
</gene>
<reference evidence="2" key="1">
    <citation type="journal article" date="2011" name="Genome Biol.">
        <title>Comparative genomics of the social amoebae Dictyostelium discoideum and Dictyostelium purpureum.</title>
        <authorList>
            <consortium name="US DOE Joint Genome Institute (JGI-PGF)"/>
            <person name="Sucgang R."/>
            <person name="Kuo A."/>
            <person name="Tian X."/>
            <person name="Salerno W."/>
            <person name="Parikh A."/>
            <person name="Feasley C.L."/>
            <person name="Dalin E."/>
            <person name="Tu H."/>
            <person name="Huang E."/>
            <person name="Barry K."/>
            <person name="Lindquist E."/>
            <person name="Shapiro H."/>
            <person name="Bruce D."/>
            <person name="Schmutz J."/>
            <person name="Salamov A."/>
            <person name="Fey P."/>
            <person name="Gaudet P."/>
            <person name="Anjard C."/>
            <person name="Babu M.M."/>
            <person name="Basu S."/>
            <person name="Bushmanova Y."/>
            <person name="van der Wel H."/>
            <person name="Katoh-Kurasawa M."/>
            <person name="Dinh C."/>
            <person name="Coutinho P.M."/>
            <person name="Saito T."/>
            <person name="Elias M."/>
            <person name="Schaap P."/>
            <person name="Kay R.R."/>
            <person name="Henrissat B."/>
            <person name="Eichinger L."/>
            <person name="Rivero F."/>
            <person name="Putnam N.H."/>
            <person name="West C.M."/>
            <person name="Loomis W.F."/>
            <person name="Chisholm R.L."/>
            <person name="Shaulsky G."/>
            <person name="Strassmann J.E."/>
            <person name="Queller D.C."/>
            <person name="Kuspa A."/>
            <person name="Grigoriev I.V."/>
        </authorList>
    </citation>
    <scope>NUCLEOTIDE SEQUENCE [LARGE SCALE GENOMIC DNA]</scope>
    <source>
        <strain evidence="2">QSDP1</strain>
    </source>
</reference>
<proteinExistence type="predicted"/>
<evidence type="ECO:0000313" key="2">
    <source>
        <dbReference type="Proteomes" id="UP000001064"/>
    </source>
</evidence>
<dbReference type="EMBL" id="GL870998">
    <property type="protein sequence ID" value="EGC37495.1"/>
    <property type="molecule type" value="Genomic_DNA"/>
</dbReference>
<dbReference type="VEuPathDB" id="AmoebaDB:DICPUDRAFT_86934"/>
<keyword evidence="2" id="KW-1185">Reference proteome</keyword>
<dbReference type="OrthoDB" id="10567419at2759"/>
<evidence type="ECO:0000313" key="1">
    <source>
        <dbReference type="EMBL" id="EGC37495.1"/>
    </source>
</evidence>
<dbReference type="RefSeq" id="XP_003285969.1">
    <property type="nucleotide sequence ID" value="XM_003285921.1"/>
</dbReference>
<accession>F0ZEW0</accession>